<dbReference type="EC" id="2.7.2.4" evidence="15"/>
<dbReference type="NCBIfam" id="NF005154">
    <property type="entry name" value="PRK06635.1-2"/>
    <property type="match status" value="1"/>
</dbReference>
<dbReference type="GO" id="GO:0004072">
    <property type="term" value="F:aspartate kinase activity"/>
    <property type="evidence" value="ECO:0007669"/>
    <property type="project" value="UniProtKB-EC"/>
</dbReference>
<dbReference type="Gene3D" id="3.40.1160.10">
    <property type="entry name" value="Acetylglutamate kinase-like"/>
    <property type="match status" value="1"/>
</dbReference>
<dbReference type="AlphaFoldDB" id="A0A1M6GME4"/>
<dbReference type="GO" id="GO:0009090">
    <property type="term" value="P:homoserine biosynthetic process"/>
    <property type="evidence" value="ECO:0007669"/>
    <property type="project" value="TreeGrafter"/>
</dbReference>
<dbReference type="Gene3D" id="3.30.2130.10">
    <property type="entry name" value="VC0802-like"/>
    <property type="match status" value="1"/>
</dbReference>
<evidence type="ECO:0000256" key="15">
    <source>
        <dbReference type="RuleBase" id="RU003448"/>
    </source>
</evidence>
<dbReference type="FunFam" id="3.40.1160.10:FF:000002">
    <property type="entry name" value="Aspartokinase"/>
    <property type="match status" value="1"/>
</dbReference>
<dbReference type="UniPathway" id="UPA00051">
    <property type="reaction ID" value="UER00462"/>
</dbReference>
<dbReference type="SUPFAM" id="SSF53633">
    <property type="entry name" value="Carbamate kinase-like"/>
    <property type="match status" value="1"/>
</dbReference>
<dbReference type="InterPro" id="IPR002912">
    <property type="entry name" value="ACT_dom"/>
</dbReference>
<dbReference type="EMBL" id="FQZS01000016">
    <property type="protein sequence ID" value="SHJ11082.1"/>
    <property type="molecule type" value="Genomic_DNA"/>
</dbReference>
<evidence type="ECO:0000256" key="6">
    <source>
        <dbReference type="ARBA" id="ARBA00022605"/>
    </source>
</evidence>
<evidence type="ECO:0000256" key="2">
    <source>
        <dbReference type="ARBA" id="ARBA00004766"/>
    </source>
</evidence>
<comment type="pathway">
    <text evidence="3 16">Amino-acid biosynthesis; L-methionine biosynthesis via de novo pathway; L-homoserine from L-aspartate: step 1/3.</text>
</comment>
<feature type="binding site" evidence="14">
    <location>
        <begin position="172"/>
        <end position="173"/>
    </location>
    <ligand>
        <name>ATP</name>
        <dbReference type="ChEBI" id="CHEBI:30616"/>
    </ligand>
</feature>
<evidence type="ECO:0000256" key="4">
    <source>
        <dbReference type="ARBA" id="ARBA00005139"/>
    </source>
</evidence>
<dbReference type="CDD" id="cd04913">
    <property type="entry name" value="ACT_AKii-LysC-BS-like_1"/>
    <property type="match status" value="1"/>
</dbReference>
<sequence>MPIIVQKYGGSSVENIEKIKNVAKRIAECKKEGFDLVVVVSAMGKTTDYLIDMAHQISDTPKKREMDVLMATGEQVSISLLSIALNEIGVAAISFTGPQLGIKTEGYHTKSRIAEINKNIILDAINKGKVVIVAGFQGVNEKNEITTLGRGGSDTTAVAIAAKLGCPCEIYTDVDGIYTIDPRLYPSARKLEVISYEEMLELASSGAGVIHTRAVELAEIYNVPVTVALNTGNIKGTIIKELDETMEKTAITGLAVDNNEAMITLNGVPHDIKIIADIFSKIAKLDINIDMISQTTPVNKLVSISFTLPKNDLSQAISILEQYKKEIFTFSYETFDNITKLSVIGIGMKSQSGVASKMFEILAENDIAVHIITTSEIKISYVINPEDQKKAIEAVAREYNL</sequence>
<accession>A0A1M6GME4</accession>
<dbReference type="Pfam" id="PF00696">
    <property type="entry name" value="AA_kinase"/>
    <property type="match status" value="1"/>
</dbReference>
<evidence type="ECO:0000256" key="7">
    <source>
        <dbReference type="ARBA" id="ARBA00022679"/>
    </source>
</evidence>
<dbReference type="InterPro" id="IPR045865">
    <property type="entry name" value="ACT-like_dom_sf"/>
</dbReference>
<dbReference type="UniPathway" id="UPA00034">
    <property type="reaction ID" value="UER00015"/>
</dbReference>
<keyword evidence="11" id="KW-0220">Diaminopimelate biosynthesis</keyword>
<dbReference type="PIRSF" id="PIRSF000726">
    <property type="entry name" value="Asp_kin"/>
    <property type="match status" value="1"/>
</dbReference>
<comment type="similarity">
    <text evidence="5 15">Belongs to the aspartokinase family.</text>
</comment>
<evidence type="ECO:0000256" key="8">
    <source>
        <dbReference type="ARBA" id="ARBA00022741"/>
    </source>
</evidence>
<comment type="pathway">
    <text evidence="4 16">Amino-acid biosynthesis; L-threonine biosynthesis; L-threonine from L-aspartate: step 1/5.</text>
</comment>
<keyword evidence="9 15" id="KW-0418">Kinase</keyword>
<evidence type="ECO:0000256" key="16">
    <source>
        <dbReference type="RuleBase" id="RU004249"/>
    </source>
</evidence>
<name>A0A1M6GME4_9FIRM</name>
<evidence type="ECO:0000256" key="14">
    <source>
        <dbReference type="PIRSR" id="PIRSR000726-1"/>
    </source>
</evidence>
<organism evidence="18 19">
    <name type="scientific">Lutispora thermophila DSM 19022</name>
    <dbReference type="NCBI Taxonomy" id="1122184"/>
    <lineage>
        <taxon>Bacteria</taxon>
        <taxon>Bacillati</taxon>
        <taxon>Bacillota</taxon>
        <taxon>Clostridia</taxon>
        <taxon>Lutisporales</taxon>
        <taxon>Lutisporaceae</taxon>
        <taxon>Lutispora</taxon>
    </lineage>
</organism>
<dbReference type="Proteomes" id="UP000184442">
    <property type="component" value="Unassembled WGS sequence"/>
</dbReference>
<dbReference type="PANTHER" id="PTHR21499">
    <property type="entry name" value="ASPARTATE KINASE"/>
    <property type="match status" value="1"/>
</dbReference>
<feature type="binding site" evidence="14">
    <location>
        <position position="183"/>
    </location>
    <ligand>
        <name>ATP</name>
        <dbReference type="ChEBI" id="CHEBI:30616"/>
    </ligand>
</feature>
<feature type="binding site" evidence="14">
    <location>
        <position position="74"/>
    </location>
    <ligand>
        <name>substrate</name>
    </ligand>
</feature>
<dbReference type="CDD" id="cd04923">
    <property type="entry name" value="ACT_AK-LysC-DapG-like_2"/>
    <property type="match status" value="1"/>
</dbReference>
<dbReference type="GO" id="GO:0005829">
    <property type="term" value="C:cytosol"/>
    <property type="evidence" value="ECO:0007669"/>
    <property type="project" value="TreeGrafter"/>
</dbReference>
<evidence type="ECO:0000313" key="18">
    <source>
        <dbReference type="EMBL" id="SHJ11082.1"/>
    </source>
</evidence>
<dbReference type="NCBIfam" id="NF005155">
    <property type="entry name" value="PRK06635.1-4"/>
    <property type="match status" value="1"/>
</dbReference>
<dbReference type="GO" id="GO:0005524">
    <property type="term" value="F:ATP binding"/>
    <property type="evidence" value="ECO:0007669"/>
    <property type="project" value="UniProtKB-KW"/>
</dbReference>
<evidence type="ECO:0000256" key="11">
    <source>
        <dbReference type="ARBA" id="ARBA00022915"/>
    </source>
</evidence>
<dbReference type="GO" id="GO:0009089">
    <property type="term" value="P:lysine biosynthetic process via diaminopimelate"/>
    <property type="evidence" value="ECO:0007669"/>
    <property type="project" value="UniProtKB-UniPathway"/>
</dbReference>
<dbReference type="Pfam" id="PF22468">
    <property type="entry name" value="ACT_9"/>
    <property type="match status" value="1"/>
</dbReference>
<keyword evidence="10 14" id="KW-0067">ATP-binding</keyword>
<dbReference type="CDD" id="cd04261">
    <property type="entry name" value="AAK_AKii-LysC-BS"/>
    <property type="match status" value="1"/>
</dbReference>
<evidence type="ECO:0000313" key="19">
    <source>
        <dbReference type="Proteomes" id="UP000184442"/>
    </source>
</evidence>
<dbReference type="InterPro" id="IPR018042">
    <property type="entry name" value="Aspartate_kinase_CS"/>
</dbReference>
<feature type="binding site" evidence="14">
    <location>
        <position position="178"/>
    </location>
    <ligand>
        <name>ATP</name>
        <dbReference type="ChEBI" id="CHEBI:30616"/>
    </ligand>
</feature>
<comment type="function">
    <text evidence="1">Catalyzes the phosphorylation of the beta-carboxyl group of aspartic acid with ATP to yield 4-phospho-L-aspartate, which is involved in the branched biosynthetic pathway leading to the biosynthesis of amino acids threonine, isoleucine and methionine.</text>
</comment>
<evidence type="ECO:0000256" key="10">
    <source>
        <dbReference type="ARBA" id="ARBA00022840"/>
    </source>
</evidence>
<comment type="pathway">
    <text evidence="2 16">Amino-acid biosynthesis; L-lysine biosynthesis via DAP pathway; (S)-tetrahydrodipicolinate from L-aspartate: step 1/4.</text>
</comment>
<feature type="binding site" evidence="14">
    <location>
        <begin position="7"/>
        <end position="10"/>
    </location>
    <ligand>
        <name>ATP</name>
        <dbReference type="ChEBI" id="CHEBI:30616"/>
    </ligand>
</feature>
<proteinExistence type="inferred from homology"/>
<evidence type="ECO:0000256" key="1">
    <source>
        <dbReference type="ARBA" id="ARBA00003121"/>
    </source>
</evidence>
<dbReference type="InterPro" id="IPR005260">
    <property type="entry name" value="Asp_kin_monofn"/>
</dbReference>
<gene>
    <name evidence="18" type="ORF">SAMN02745176_02426</name>
</gene>
<dbReference type="InterPro" id="IPR041740">
    <property type="entry name" value="AKii-LysC-BS"/>
</dbReference>
<evidence type="ECO:0000256" key="5">
    <source>
        <dbReference type="ARBA" id="ARBA00010122"/>
    </source>
</evidence>
<keyword evidence="8 14" id="KW-0547">Nucleotide-binding</keyword>
<dbReference type="InterPro" id="IPR001341">
    <property type="entry name" value="Asp_kinase"/>
</dbReference>
<keyword evidence="7 15" id="KW-0808">Transferase</keyword>
<evidence type="ECO:0000256" key="12">
    <source>
        <dbReference type="ARBA" id="ARBA00023154"/>
    </source>
</evidence>
<dbReference type="PANTHER" id="PTHR21499:SF68">
    <property type="entry name" value="ASPARTOKINASE 2"/>
    <property type="match status" value="1"/>
</dbReference>
<dbReference type="PROSITE" id="PS51671">
    <property type="entry name" value="ACT"/>
    <property type="match status" value="2"/>
</dbReference>
<evidence type="ECO:0000259" key="17">
    <source>
        <dbReference type="PROSITE" id="PS51671"/>
    </source>
</evidence>
<evidence type="ECO:0000256" key="3">
    <source>
        <dbReference type="ARBA" id="ARBA00004986"/>
    </source>
</evidence>
<keyword evidence="12" id="KW-0457">Lysine biosynthesis</keyword>
<keyword evidence="19" id="KW-1185">Reference proteome</keyword>
<feature type="domain" description="ACT" evidence="17">
    <location>
        <begin position="343"/>
        <end position="401"/>
    </location>
</feature>
<dbReference type="RefSeq" id="WP_073026464.1">
    <property type="nucleotide sequence ID" value="NZ_FQZS01000016.1"/>
</dbReference>
<dbReference type="PROSITE" id="PS00324">
    <property type="entry name" value="ASPARTOKINASE"/>
    <property type="match status" value="1"/>
</dbReference>
<dbReference type="NCBIfam" id="TIGR00657">
    <property type="entry name" value="asp_kinases"/>
    <property type="match status" value="1"/>
</dbReference>
<protein>
    <recommendedName>
        <fullName evidence="15">Aspartokinase</fullName>
        <ecNumber evidence="15">2.7.2.4</ecNumber>
    </recommendedName>
</protein>
<dbReference type="STRING" id="1122184.SAMN02745176_02426"/>
<dbReference type="UniPathway" id="UPA00050">
    <property type="reaction ID" value="UER00461"/>
</dbReference>
<dbReference type="InterPro" id="IPR054352">
    <property type="entry name" value="ACT_Aspartokinase"/>
</dbReference>
<dbReference type="GO" id="GO:0009088">
    <property type="term" value="P:threonine biosynthetic process"/>
    <property type="evidence" value="ECO:0007669"/>
    <property type="project" value="UniProtKB-UniPathway"/>
</dbReference>
<dbReference type="InterPro" id="IPR036393">
    <property type="entry name" value="AceGlu_kinase-like_sf"/>
</dbReference>
<reference evidence="18 19" key="1">
    <citation type="submission" date="2016-11" db="EMBL/GenBank/DDBJ databases">
        <authorList>
            <person name="Jaros S."/>
            <person name="Januszkiewicz K."/>
            <person name="Wedrychowicz H."/>
        </authorList>
    </citation>
    <scope>NUCLEOTIDE SEQUENCE [LARGE SCALE GENOMIC DNA]</scope>
    <source>
        <strain evidence="18 19">DSM 19022</strain>
    </source>
</reference>
<dbReference type="OrthoDB" id="9799110at2"/>
<feature type="binding site" evidence="14">
    <location>
        <position position="47"/>
    </location>
    <ligand>
        <name>substrate</name>
    </ligand>
</feature>
<evidence type="ECO:0000256" key="13">
    <source>
        <dbReference type="ARBA" id="ARBA00047872"/>
    </source>
</evidence>
<feature type="domain" description="ACT" evidence="17">
    <location>
        <begin position="263"/>
        <end position="337"/>
    </location>
</feature>
<dbReference type="GO" id="GO:0019877">
    <property type="term" value="P:diaminopimelate biosynthetic process"/>
    <property type="evidence" value="ECO:0007669"/>
    <property type="project" value="UniProtKB-KW"/>
</dbReference>
<evidence type="ECO:0000256" key="9">
    <source>
        <dbReference type="ARBA" id="ARBA00022777"/>
    </source>
</evidence>
<dbReference type="SUPFAM" id="SSF55021">
    <property type="entry name" value="ACT-like"/>
    <property type="match status" value="2"/>
</dbReference>
<comment type="catalytic activity">
    <reaction evidence="13 15">
        <text>L-aspartate + ATP = 4-phospho-L-aspartate + ADP</text>
        <dbReference type="Rhea" id="RHEA:23776"/>
        <dbReference type="ChEBI" id="CHEBI:29991"/>
        <dbReference type="ChEBI" id="CHEBI:30616"/>
        <dbReference type="ChEBI" id="CHEBI:57535"/>
        <dbReference type="ChEBI" id="CHEBI:456216"/>
        <dbReference type="EC" id="2.7.2.4"/>
    </reaction>
</comment>
<keyword evidence="6 16" id="KW-0028">Amino-acid biosynthesis</keyword>
<dbReference type="InterPro" id="IPR001048">
    <property type="entry name" value="Asp/Glu/Uridylate_kinase"/>
</dbReference>